<name>A0ABW0GND5_9MICO</name>
<organism evidence="1 2">
    <name type="scientific">Aquipuribacter nitratireducens</name>
    <dbReference type="NCBI Taxonomy" id="650104"/>
    <lineage>
        <taxon>Bacteria</taxon>
        <taxon>Bacillati</taxon>
        <taxon>Actinomycetota</taxon>
        <taxon>Actinomycetes</taxon>
        <taxon>Micrococcales</taxon>
        <taxon>Intrasporangiaceae</taxon>
        <taxon>Aquipuribacter</taxon>
    </lineage>
</organism>
<evidence type="ECO:0000313" key="1">
    <source>
        <dbReference type="EMBL" id="MFC5381242.1"/>
    </source>
</evidence>
<sequence>MLDPVELEQLGGHGAGGGWTVVLEAVDVDLPRLLVAEDESGHAGSGTGDG</sequence>
<gene>
    <name evidence="1" type="ORF">ACFPJ6_10605</name>
</gene>
<proteinExistence type="predicted"/>
<dbReference type="EMBL" id="JBHSLD010000009">
    <property type="protein sequence ID" value="MFC5381242.1"/>
    <property type="molecule type" value="Genomic_DNA"/>
</dbReference>
<reference evidence="2" key="1">
    <citation type="journal article" date="2019" name="Int. J. Syst. Evol. Microbiol.">
        <title>The Global Catalogue of Microorganisms (GCM) 10K type strain sequencing project: providing services to taxonomists for standard genome sequencing and annotation.</title>
        <authorList>
            <consortium name="The Broad Institute Genomics Platform"/>
            <consortium name="The Broad Institute Genome Sequencing Center for Infectious Disease"/>
            <person name="Wu L."/>
            <person name="Ma J."/>
        </authorList>
    </citation>
    <scope>NUCLEOTIDE SEQUENCE [LARGE SCALE GENOMIC DNA]</scope>
    <source>
        <strain evidence="2">CCUG 43114</strain>
    </source>
</reference>
<dbReference type="Proteomes" id="UP001596122">
    <property type="component" value="Unassembled WGS sequence"/>
</dbReference>
<protein>
    <submittedName>
        <fullName evidence="1">Uncharacterized protein</fullName>
    </submittedName>
</protein>
<comment type="caution">
    <text evidence="1">The sequence shown here is derived from an EMBL/GenBank/DDBJ whole genome shotgun (WGS) entry which is preliminary data.</text>
</comment>
<accession>A0ABW0GND5</accession>
<keyword evidence="2" id="KW-1185">Reference proteome</keyword>
<evidence type="ECO:0000313" key="2">
    <source>
        <dbReference type="Proteomes" id="UP001596122"/>
    </source>
</evidence>
<dbReference type="RefSeq" id="WP_340270697.1">
    <property type="nucleotide sequence ID" value="NZ_JBBEOG010000007.1"/>
</dbReference>